<proteinExistence type="predicted"/>
<accession>A0ABQ3QLK2</accession>
<evidence type="ECO:0000313" key="1">
    <source>
        <dbReference type="EMBL" id="GHI38094.1"/>
    </source>
</evidence>
<comment type="caution">
    <text evidence="1">The sequence shown here is derived from an EMBL/GenBank/DDBJ whole genome shotgun (WGS) entry which is preliminary data.</text>
</comment>
<protein>
    <submittedName>
        <fullName evidence="1">Uncharacterized protein</fullName>
    </submittedName>
</protein>
<reference evidence="1" key="1">
    <citation type="submission" date="2024-05" db="EMBL/GenBank/DDBJ databases">
        <title>Whole genome shotgun sequence of Streptomyces violascens NBRC 12920.</title>
        <authorList>
            <person name="Komaki H."/>
            <person name="Tamura T."/>
        </authorList>
    </citation>
    <scope>NUCLEOTIDE SEQUENCE</scope>
    <source>
        <strain evidence="1">NBRC 12920</strain>
    </source>
</reference>
<name>A0ABQ3QLK2_9ACTN</name>
<evidence type="ECO:0000313" key="2">
    <source>
        <dbReference type="Proteomes" id="UP001050808"/>
    </source>
</evidence>
<sequence length="67" mass="7183">MAWLPGHEPSMGTAAEMLSAYRAGRTVVSITAMCQNLAVLACPTVTLPDLPAFQERLGRDVLPSRVN</sequence>
<dbReference type="RefSeq" id="WP_189962861.1">
    <property type="nucleotide sequence ID" value="NZ_BMUA01000006.1"/>
</dbReference>
<keyword evidence="2" id="KW-1185">Reference proteome</keyword>
<gene>
    <name evidence="1" type="ORF">Sviol_25020</name>
</gene>
<dbReference type="EMBL" id="BNDY01000005">
    <property type="protein sequence ID" value="GHI38094.1"/>
    <property type="molecule type" value="Genomic_DNA"/>
</dbReference>
<organism evidence="1 2">
    <name type="scientific">Streptomyces violascens</name>
    <dbReference type="NCBI Taxonomy" id="67381"/>
    <lineage>
        <taxon>Bacteria</taxon>
        <taxon>Bacillati</taxon>
        <taxon>Actinomycetota</taxon>
        <taxon>Actinomycetes</taxon>
        <taxon>Kitasatosporales</taxon>
        <taxon>Streptomycetaceae</taxon>
        <taxon>Streptomyces</taxon>
    </lineage>
</organism>
<dbReference type="Proteomes" id="UP001050808">
    <property type="component" value="Unassembled WGS sequence"/>
</dbReference>